<feature type="compositionally biased region" description="Basic and acidic residues" evidence="1">
    <location>
        <begin position="1150"/>
        <end position="1161"/>
    </location>
</feature>
<evidence type="ECO:0000313" key="2">
    <source>
        <dbReference type="EMBL" id="GBO33956.1"/>
    </source>
</evidence>
<feature type="compositionally biased region" description="Polar residues" evidence="1">
    <location>
        <begin position="1126"/>
        <end position="1146"/>
    </location>
</feature>
<accession>A0A4Y2WBR2</accession>
<gene>
    <name evidence="2" type="ORF">AVEN_150685_1</name>
</gene>
<sequence>MRLRKRNAASDHELTKHCHVLLERLPESELPMLENKTAKRMGRKRNGEELKHHLPSTSKRGRGRPSAQTASKLETPPKQEEIMANKTDSKAHIPRDTRHSRQGNERIKHFATSNRFQNQLPKVENETTTEISRHKGKVPVRDDRSIEVENEEKPGFSMHFQKEGTKSVKSEDGQTTSKSFVRFGHMSYFYVSLFKNYLYALSVNENNMNFEILERNLKKELIILNEKCENVVNKSLVKWILEISLNVKEVSLEDQWGTVKNAAMEAEREVLIECQKSKHKNKMPRKRMAHGSFYFFPPKTPQLSPSAFDEAAKPINDGASTSTTEIYNERGHFQVSSREANVNSSKTPIKSPLLEENTSTVEAIDTNQYQSEVPTSEREAETSSNLQSSIMMLVSDIVKEVSLEDQWGTVKNAAMEAEREVLTECQESKHKNKMPRKRMAEDSLYFLPPKTPKLSPSAFVEAAKPIDDGASTSTKKICNEREREHFQISSGEENGNSPKTPIKAPLLEEITSTVEAIDTNQCGVPTSEREAATSSNLQSSILRPVNDIASQHLEQEHNATPLPDDGGITNLLVDQVPKSIETKVFVENIEKCDKIQKPSNEYNNDIDLKGDGQQKSLCTTQKLDTTSVLETEKFLETLEEQNIQKPLIEYDNDINLETSKQQESVCTVQNIDRTTDLVVKEALLSNEIDKTRKSSSECDIYLEYTEQQESLSDSEKAQKTFSPTNLVTSDEKIKENCDLSMLVDTHETSEHSEEKQKLFLASDIEEKTSSLIENSISNNMSDSLHIENNKPTNSSELCISKGEEIDAKPSHVPGEDNVIKTLLDECIQLAENQDVIPHAEHNEASLTEIEIRYDVESPCPAVDLGFSQETEEARDSSLENVSTAGENSLYVNSSATDEEIFQLINEVLENVVSVIETETCYDPNSVLPSSTSDMASNHNNAEGNPNISMRVNSPDEEARHLVNETLENMVSLMKTQTLGDSVFPCSVSSLESNPVYAEEERASSLTNVSTSGSTSLPVNSSTDGDESLELLIIKTPENAVSVTETTLCYEAHTFPPLISDMGSVHDTTEENRDSLPADVSTLVNSPSVDSSMDGDKLSELINDISQKVVCVTETKTYFDIVSPNLTSDLESVPNTAEENDSSSPAVVSTPDERPNDDNKILFEDSTSTVSPLLSEERKEISSIENVSAGDEGICRDIMEEVIKGIENCCTDIQRNENTTFDKIPDDSSKIVSVVKEEDHELAEKDFTFMNGSDEKDEPKYHETRMFANHNKINCDEHRSQVYEVISDGEKEEDNAWAEEEFLSSKSDLNSLTFIRPEIPEGVYILRSDCLGYLNKLRHTNDDKSGFRSDYSVYCSEDGNRIAQESKLRDLAKELKDKMRKKPTKNSAHKWRNEKKNIFSWSGFDIDF</sequence>
<feature type="region of interest" description="Disordered" evidence="1">
    <location>
        <begin position="929"/>
        <end position="949"/>
    </location>
</feature>
<evidence type="ECO:0000313" key="3">
    <source>
        <dbReference type="Proteomes" id="UP000499080"/>
    </source>
</evidence>
<evidence type="ECO:0000256" key="1">
    <source>
        <dbReference type="SAM" id="MobiDB-lite"/>
    </source>
</evidence>
<feature type="compositionally biased region" description="Basic and acidic residues" evidence="1">
    <location>
        <begin position="1066"/>
        <end position="1075"/>
    </location>
</feature>
<feature type="compositionally biased region" description="Basic and acidic residues" evidence="1">
    <location>
        <begin position="477"/>
        <end position="486"/>
    </location>
</feature>
<feature type="region of interest" description="Disordered" evidence="1">
    <location>
        <begin position="1065"/>
        <end position="1093"/>
    </location>
</feature>
<dbReference type="Proteomes" id="UP000499080">
    <property type="component" value="Unassembled WGS sequence"/>
</dbReference>
<dbReference type="EMBL" id="BGPR01057675">
    <property type="protein sequence ID" value="GBO33956.1"/>
    <property type="molecule type" value="Genomic_DNA"/>
</dbReference>
<feature type="compositionally biased region" description="Polar residues" evidence="1">
    <location>
        <begin position="1081"/>
        <end position="1090"/>
    </location>
</feature>
<reference evidence="2 3" key="1">
    <citation type="journal article" date="2019" name="Sci. Rep.">
        <title>Orb-weaving spider Araneus ventricosus genome elucidates the spidroin gene catalogue.</title>
        <authorList>
            <person name="Kono N."/>
            <person name="Nakamura H."/>
            <person name="Ohtoshi R."/>
            <person name="Moran D.A.P."/>
            <person name="Shinohara A."/>
            <person name="Yoshida Y."/>
            <person name="Fujiwara M."/>
            <person name="Mori M."/>
            <person name="Tomita M."/>
            <person name="Arakawa K."/>
        </authorList>
    </citation>
    <scope>NUCLEOTIDE SEQUENCE [LARGE SCALE GENOMIC DNA]</scope>
</reference>
<feature type="compositionally biased region" description="Polar residues" evidence="1">
    <location>
        <begin position="359"/>
        <end position="374"/>
    </location>
</feature>
<feature type="region of interest" description="Disordered" evidence="1">
    <location>
        <begin position="359"/>
        <end position="384"/>
    </location>
</feature>
<protein>
    <submittedName>
        <fullName evidence="2">Uncharacterized protein</fullName>
    </submittedName>
</protein>
<proteinExistence type="predicted"/>
<feature type="compositionally biased region" description="Polar residues" evidence="1">
    <location>
        <begin position="487"/>
        <end position="499"/>
    </location>
</feature>
<feature type="compositionally biased region" description="Polar residues" evidence="1">
    <location>
        <begin position="1004"/>
        <end position="1022"/>
    </location>
</feature>
<comment type="caution">
    <text evidence="2">The sequence shown here is derived from an EMBL/GenBank/DDBJ whole genome shotgun (WGS) entry which is preliminary data.</text>
</comment>
<name>A0A4Y2WBR2_ARAVE</name>
<feature type="region of interest" description="Disordered" evidence="1">
    <location>
        <begin position="1126"/>
        <end position="1161"/>
    </location>
</feature>
<feature type="region of interest" description="Disordered" evidence="1">
    <location>
        <begin position="31"/>
        <end position="104"/>
    </location>
</feature>
<feature type="region of interest" description="Disordered" evidence="1">
    <location>
        <begin position="465"/>
        <end position="502"/>
    </location>
</feature>
<organism evidence="2 3">
    <name type="scientific">Araneus ventricosus</name>
    <name type="common">Orbweaver spider</name>
    <name type="synonym">Epeira ventricosa</name>
    <dbReference type="NCBI Taxonomy" id="182803"/>
    <lineage>
        <taxon>Eukaryota</taxon>
        <taxon>Metazoa</taxon>
        <taxon>Ecdysozoa</taxon>
        <taxon>Arthropoda</taxon>
        <taxon>Chelicerata</taxon>
        <taxon>Arachnida</taxon>
        <taxon>Araneae</taxon>
        <taxon>Araneomorphae</taxon>
        <taxon>Entelegynae</taxon>
        <taxon>Araneoidea</taxon>
        <taxon>Araneidae</taxon>
        <taxon>Araneus</taxon>
    </lineage>
</organism>
<dbReference type="OrthoDB" id="10682568at2759"/>
<feature type="compositionally biased region" description="Basic and acidic residues" evidence="1">
    <location>
        <begin position="75"/>
        <end position="104"/>
    </location>
</feature>
<keyword evidence="3" id="KW-1185">Reference proteome</keyword>
<feature type="region of interest" description="Disordered" evidence="1">
    <location>
        <begin position="1004"/>
        <end position="1023"/>
    </location>
</feature>